<dbReference type="EMBL" id="FNQP01000041">
    <property type="protein sequence ID" value="SEB13006.1"/>
    <property type="molecule type" value="Genomic_DNA"/>
</dbReference>
<dbReference type="GO" id="GO:0046872">
    <property type="term" value="F:metal ion binding"/>
    <property type="evidence" value="ECO:0007669"/>
    <property type="project" value="UniProtKB-KW"/>
</dbReference>
<dbReference type="Gene3D" id="3.50.50.60">
    <property type="entry name" value="FAD/NAD(P)-binding domain"/>
    <property type="match status" value="1"/>
</dbReference>
<dbReference type="SUPFAM" id="SSF51905">
    <property type="entry name" value="FAD/NAD(P)-binding domain"/>
    <property type="match status" value="1"/>
</dbReference>
<keyword evidence="6" id="KW-1133">Transmembrane helix</keyword>
<keyword evidence="8" id="KW-1185">Reference proteome</keyword>
<dbReference type="GO" id="GO:0051539">
    <property type="term" value="F:4 iron, 4 sulfur cluster binding"/>
    <property type="evidence" value="ECO:0007669"/>
    <property type="project" value="UniProtKB-KW"/>
</dbReference>
<dbReference type="RefSeq" id="WP_093071048.1">
    <property type="nucleotide sequence ID" value="NZ_FNQP01000041.1"/>
</dbReference>
<proteinExistence type="predicted"/>
<keyword evidence="6" id="KW-0812">Transmembrane</keyword>
<dbReference type="STRING" id="525918.SAMN05660964_03710"/>
<feature type="transmembrane region" description="Helical" evidence="6">
    <location>
        <begin position="16"/>
        <end position="37"/>
    </location>
</feature>
<dbReference type="PANTHER" id="PTHR43498">
    <property type="entry name" value="FERREDOXIN:COB-COM HETERODISULFIDE REDUCTASE SUBUNIT A"/>
    <property type="match status" value="1"/>
</dbReference>
<evidence type="ECO:0000256" key="1">
    <source>
        <dbReference type="ARBA" id="ARBA00022485"/>
    </source>
</evidence>
<dbReference type="PANTHER" id="PTHR43498:SF1">
    <property type="entry name" value="COB--COM HETERODISULFIDE REDUCTASE IRON-SULFUR SUBUNIT A"/>
    <property type="match status" value="1"/>
</dbReference>
<dbReference type="AlphaFoldDB" id="A0A1H4GTP4"/>
<accession>A0A1H4GTP4</accession>
<keyword evidence="1" id="KW-0004">4Fe-4S</keyword>
<keyword evidence="5" id="KW-0411">Iron-sulfur</keyword>
<dbReference type="PROSITE" id="PS51257">
    <property type="entry name" value="PROKAR_LIPOPROTEIN"/>
    <property type="match status" value="1"/>
</dbReference>
<evidence type="ECO:0000256" key="2">
    <source>
        <dbReference type="ARBA" id="ARBA00022723"/>
    </source>
</evidence>
<protein>
    <submittedName>
        <fullName evidence="7">FAD dependent oxidoreductase</fullName>
    </submittedName>
</protein>
<evidence type="ECO:0000256" key="4">
    <source>
        <dbReference type="ARBA" id="ARBA00023004"/>
    </source>
</evidence>
<keyword evidence="4" id="KW-0408">Iron</keyword>
<reference evidence="7 8" key="1">
    <citation type="submission" date="2016-10" db="EMBL/GenBank/DDBJ databases">
        <authorList>
            <person name="de Groot N.N."/>
        </authorList>
    </citation>
    <scope>NUCLEOTIDE SEQUENCE [LARGE SCALE GENOMIC DNA]</scope>
    <source>
        <strain evidence="7 8">DSM 21228</strain>
    </source>
</reference>
<evidence type="ECO:0000256" key="6">
    <source>
        <dbReference type="SAM" id="Phobius"/>
    </source>
</evidence>
<dbReference type="Pfam" id="PF12831">
    <property type="entry name" value="FAD_oxidored"/>
    <property type="match status" value="1"/>
</dbReference>
<name>A0A1H4GTP4_9GAMM</name>
<dbReference type="GO" id="GO:0016491">
    <property type="term" value="F:oxidoreductase activity"/>
    <property type="evidence" value="ECO:0007669"/>
    <property type="project" value="UniProtKB-KW"/>
</dbReference>
<evidence type="ECO:0000313" key="7">
    <source>
        <dbReference type="EMBL" id="SEB13006.1"/>
    </source>
</evidence>
<sequence>MQPEIQKNQLNVSKTVVVVGAGATGMGCALTVAMSGLKVILVEKTRKPGGTVRQALIHTIGGLFDDQGELINQGLSAELTERLIQTSPQTKKRRIGKTWVLDVDPEHYTQVVTEWLATTTGISARYQTEITHIAAQNTYINEVTIHGNNDQTLTLQPRALVDATGNANIVRLIDATLVDKGMALGVLYFILAQY</sequence>
<dbReference type="Proteomes" id="UP000199397">
    <property type="component" value="Unassembled WGS sequence"/>
</dbReference>
<keyword evidence="6" id="KW-0472">Membrane</keyword>
<dbReference type="InterPro" id="IPR039650">
    <property type="entry name" value="HdrA-like"/>
</dbReference>
<organism evidence="7 8">
    <name type="scientific">Thiothrix caldifontis</name>
    <dbReference type="NCBI Taxonomy" id="525918"/>
    <lineage>
        <taxon>Bacteria</taxon>
        <taxon>Pseudomonadati</taxon>
        <taxon>Pseudomonadota</taxon>
        <taxon>Gammaproteobacteria</taxon>
        <taxon>Thiotrichales</taxon>
        <taxon>Thiotrichaceae</taxon>
        <taxon>Thiothrix</taxon>
    </lineage>
</organism>
<evidence type="ECO:0000256" key="3">
    <source>
        <dbReference type="ARBA" id="ARBA00023002"/>
    </source>
</evidence>
<evidence type="ECO:0000256" key="5">
    <source>
        <dbReference type="ARBA" id="ARBA00023014"/>
    </source>
</evidence>
<gene>
    <name evidence="7" type="ORF">SAMN05660964_03710</name>
</gene>
<dbReference type="InterPro" id="IPR036188">
    <property type="entry name" value="FAD/NAD-bd_sf"/>
</dbReference>
<keyword evidence="2" id="KW-0479">Metal-binding</keyword>
<evidence type="ECO:0000313" key="8">
    <source>
        <dbReference type="Proteomes" id="UP000199397"/>
    </source>
</evidence>
<keyword evidence="3" id="KW-0560">Oxidoreductase</keyword>